<protein>
    <submittedName>
        <fullName evidence="2">Uncharacterized protein</fullName>
    </submittedName>
</protein>
<evidence type="ECO:0000313" key="2">
    <source>
        <dbReference type="EMBL" id="KAF5267523.1"/>
    </source>
</evidence>
<evidence type="ECO:0000256" key="1">
    <source>
        <dbReference type="SAM" id="SignalP"/>
    </source>
</evidence>
<dbReference type="Proteomes" id="UP000558688">
    <property type="component" value="Unassembled WGS sequence"/>
</dbReference>
<sequence>MKGLGTIIWLQLLGIISAVTAINPQFQRVTGKITAGGAHQVEWTETGLGNNQNINYRIEAGAASTWACFNNAGKISNKQNFREPVEKSVTHNSGKNGRVDAVEIIGPVPPSSGFSCPPGQDTFLLGVSQPPGKQLRLRAQLFGGEFSTPDSYCGKPSKIRTRFLNAANIFSERLVHTPNAFRRQYCMRFCGIHSKVSSSGVVLPKKEVAERLVEEPYGSVRLSRDVKHCMEIGKPTADIVYLHAKKSCQRRSWKRGGEKNNSAENLQQLVGIAGDFTFVVPD</sequence>
<dbReference type="AlphaFoldDB" id="A0A8H5ALC9"/>
<feature type="chain" id="PRO_5034401263" evidence="1">
    <location>
        <begin position="22"/>
        <end position="282"/>
    </location>
</feature>
<proteinExistence type="predicted"/>
<name>A0A8H5ALC9_FUSOX</name>
<comment type="caution">
    <text evidence="2">The sequence shown here is derived from an EMBL/GenBank/DDBJ whole genome shotgun (WGS) entry which is preliminary data.</text>
</comment>
<keyword evidence="1" id="KW-0732">Signal</keyword>
<evidence type="ECO:0000313" key="3">
    <source>
        <dbReference type="Proteomes" id="UP000558688"/>
    </source>
</evidence>
<accession>A0A8H5ALC9</accession>
<gene>
    <name evidence="2" type="ORF">FOXYS1_1605</name>
</gene>
<feature type="signal peptide" evidence="1">
    <location>
        <begin position="1"/>
        <end position="21"/>
    </location>
</feature>
<reference evidence="2" key="1">
    <citation type="submission" date="2020-02" db="EMBL/GenBank/DDBJ databases">
        <title>Identification and distribution of gene clusters putatively required for synthesis of sphingolipid metabolism inhibitors in phylogenetically diverse species of the filamentous fungus Fusarium.</title>
        <authorList>
            <person name="Kim H.-S."/>
            <person name="Busman M."/>
            <person name="Brown D.W."/>
            <person name="Divon H."/>
            <person name="Uhlig S."/>
            <person name="Proctor R.H."/>
        </authorList>
    </citation>
    <scope>NUCLEOTIDE SEQUENCE [LARGE SCALE GENOMIC DNA]</scope>
    <source>
        <strain evidence="2">NRRL 39464</strain>
    </source>
</reference>
<organism evidence="2 3">
    <name type="scientific">Fusarium oxysporum</name>
    <name type="common">Fusarium vascular wilt</name>
    <dbReference type="NCBI Taxonomy" id="5507"/>
    <lineage>
        <taxon>Eukaryota</taxon>
        <taxon>Fungi</taxon>
        <taxon>Dikarya</taxon>
        <taxon>Ascomycota</taxon>
        <taxon>Pezizomycotina</taxon>
        <taxon>Sordariomycetes</taxon>
        <taxon>Hypocreomycetidae</taxon>
        <taxon>Hypocreales</taxon>
        <taxon>Nectriaceae</taxon>
        <taxon>Fusarium</taxon>
        <taxon>Fusarium oxysporum species complex</taxon>
    </lineage>
</organism>
<dbReference type="EMBL" id="JAAFOW010000240">
    <property type="protein sequence ID" value="KAF5267523.1"/>
    <property type="molecule type" value="Genomic_DNA"/>
</dbReference>